<gene>
    <name evidence="1" type="ORF">PsorP6_011431</name>
</gene>
<proteinExistence type="predicted"/>
<comment type="caution">
    <text evidence="1">The sequence shown here is derived from an EMBL/GenBank/DDBJ whole genome shotgun (WGS) entry which is preliminary data.</text>
</comment>
<dbReference type="Proteomes" id="UP001163321">
    <property type="component" value="Chromosome 12"/>
</dbReference>
<dbReference type="EMBL" id="CM047591">
    <property type="protein sequence ID" value="KAI9918866.1"/>
    <property type="molecule type" value="Genomic_DNA"/>
</dbReference>
<sequence length="434" mass="48985">MQLNPYRIVLLEAPYDCRLTLASTKFLLAGSRSARAQTFLHSHGSVPWLYSKAGPNSPFVPSSNRLIRATILLASTRKHSPRKVTLPCSITSGIWSFINALIPPILEWKHEVHLPSTVEIDTFQVAGSVVFVSDPSAHLAFHSTSKSGPLQRATWYNRRICGKRLTIHGAVFSRRGVTTRRICSQHHPLERMSMSMLNMGGRTHLVVVLSPARATRALHVFLAVASLVRTLLRGHEINRTYKKSWYGCLCSVHNYLSVCVWIDYCYFRCYRHASSVVTFSPRRSSRRFSASTTSRARTCQATVYEPQRVRRHHAMGEFIPFRFRGQHGILARHLLNRLGGSGQPVFPSNPIFEFRDTKVHFLCCHVPLLIVFLVIVGGNGTPLVANGRMTFILSVRIPTRKQRAERSTSHLMENGREREKSLVVSNLLDVLSPV</sequence>
<reference evidence="1 2" key="1">
    <citation type="journal article" date="2022" name="bioRxiv">
        <title>The genome of the oomycete Peronosclerospora sorghi, a cosmopolitan pathogen of maize and sorghum, is inflated with dispersed pseudogenes.</title>
        <authorList>
            <person name="Fletcher K."/>
            <person name="Martin F."/>
            <person name="Isakeit T."/>
            <person name="Cavanaugh K."/>
            <person name="Magill C."/>
            <person name="Michelmore R."/>
        </authorList>
    </citation>
    <scope>NUCLEOTIDE SEQUENCE [LARGE SCALE GENOMIC DNA]</scope>
    <source>
        <strain evidence="1">P6</strain>
    </source>
</reference>
<organism evidence="1 2">
    <name type="scientific">Peronosclerospora sorghi</name>
    <dbReference type="NCBI Taxonomy" id="230839"/>
    <lineage>
        <taxon>Eukaryota</taxon>
        <taxon>Sar</taxon>
        <taxon>Stramenopiles</taxon>
        <taxon>Oomycota</taxon>
        <taxon>Peronosporomycetes</taxon>
        <taxon>Peronosporales</taxon>
        <taxon>Peronosporaceae</taxon>
        <taxon>Peronosclerospora</taxon>
    </lineage>
</organism>
<evidence type="ECO:0000313" key="2">
    <source>
        <dbReference type="Proteomes" id="UP001163321"/>
    </source>
</evidence>
<protein>
    <submittedName>
        <fullName evidence="1">Uncharacterized protein</fullName>
    </submittedName>
</protein>
<accession>A0ACC0WKN6</accession>
<name>A0ACC0WKN6_9STRA</name>
<evidence type="ECO:0000313" key="1">
    <source>
        <dbReference type="EMBL" id="KAI9918866.1"/>
    </source>
</evidence>
<keyword evidence="2" id="KW-1185">Reference proteome</keyword>